<dbReference type="CDD" id="cd03220">
    <property type="entry name" value="ABC_KpsT_Wzt"/>
    <property type="match status" value="1"/>
</dbReference>
<dbReference type="Proteomes" id="UP000675920">
    <property type="component" value="Unplaced"/>
</dbReference>
<evidence type="ECO:0000313" key="7">
    <source>
        <dbReference type="Proteomes" id="UP000675920"/>
    </source>
</evidence>
<comment type="similarity">
    <text evidence="1">Belongs to the ABC transporter superfamily.</text>
</comment>
<protein>
    <submittedName>
        <fullName evidence="8">ABC transporter ATP-binding protein</fullName>
    </submittedName>
</protein>
<evidence type="ECO:0000256" key="5">
    <source>
        <dbReference type="ARBA" id="ARBA00022840"/>
    </source>
</evidence>
<dbReference type="Pfam" id="PF00005">
    <property type="entry name" value="ABC_tran"/>
    <property type="match status" value="1"/>
</dbReference>
<dbReference type="GO" id="GO:0005524">
    <property type="term" value="F:ATP binding"/>
    <property type="evidence" value="ECO:0007669"/>
    <property type="project" value="UniProtKB-KW"/>
</dbReference>
<sequence length="463" mass="50671">MSSETVIEVEGLCKNFEVYATPRDRLKQLLLPPVQRMLGMPAGVYHSKFPALSDVGFSVSRGETFGIVGRNGSGKSTLLQILCGTLAPSSGRVRVKGKVAALLELGAGFNPEFSGRENVYMNGRLFGLNTAQIDDRFDRIAAFADIGDFIDKPVKTYSSGMYVRLAFAVIAHVDADILVVDEALSVGDAYFVQKCMRFLRGFMEHGTLLFVSHDIAAVTTLCSSALLLERGRVAQVGSPKSVITHYLENLVAESQDISAARQAEPIADEAAEDSADFTDMRERFINHSPLRNDIELLPFRVGAESFGAGGARIVDCCVRDAASRKRLDWVVGGEMVQLLIGADALANLEAVIFGFDFKDRLGQTIFGDNTYLTYRLEPRRARAGERIEAVFEFRMPLLPVGDYAISVAIATGSQEAHVQQHWIHDAVILRSQASRVCFGQVGIPMRNIEINTRRATRPAAEAS</sequence>
<dbReference type="RefSeq" id="WP_034410534.1">
    <property type="nucleotide sequence ID" value="NZ_AXWS01000007.1"/>
</dbReference>
<dbReference type="OrthoDB" id="9778870at2"/>
<dbReference type="AlphaFoldDB" id="A0A8B6X7C7"/>
<keyword evidence="5 8" id="KW-0067">ATP-binding</keyword>
<dbReference type="PANTHER" id="PTHR46743:SF2">
    <property type="entry name" value="TEICHOIC ACIDS EXPORT ATP-BINDING PROTEIN TAGH"/>
    <property type="match status" value="1"/>
</dbReference>
<accession>A0A8B6X7C7</accession>
<keyword evidence="2" id="KW-0813">Transport</keyword>
<dbReference type="PROSITE" id="PS50893">
    <property type="entry name" value="ABC_TRANSPORTER_2"/>
    <property type="match status" value="1"/>
</dbReference>
<evidence type="ECO:0000313" key="8">
    <source>
        <dbReference type="RefSeq" id="WP_034410534.1"/>
    </source>
</evidence>
<proteinExistence type="inferred from homology"/>
<dbReference type="PANTHER" id="PTHR46743">
    <property type="entry name" value="TEICHOIC ACIDS EXPORT ATP-BINDING PROTEIN TAGH"/>
    <property type="match status" value="1"/>
</dbReference>
<dbReference type="InterPro" id="IPR003593">
    <property type="entry name" value="AAA+_ATPase"/>
</dbReference>
<evidence type="ECO:0000256" key="4">
    <source>
        <dbReference type="ARBA" id="ARBA00022741"/>
    </source>
</evidence>
<reference evidence="8" key="1">
    <citation type="journal article" date="2014" name="J. Gen. Physiol.">
        <title>Structural diversity of ABC transporters.</title>
        <authorList>
            <person name="ter Beek J."/>
            <person name="Guskov A."/>
            <person name="Slotboom D.J."/>
        </authorList>
    </citation>
    <scope>NUCLEOTIDE SEQUENCE</scope>
</reference>
<dbReference type="GO" id="GO:0140359">
    <property type="term" value="F:ABC-type transporter activity"/>
    <property type="evidence" value="ECO:0007669"/>
    <property type="project" value="InterPro"/>
</dbReference>
<keyword evidence="3" id="KW-0472">Membrane</keyword>
<keyword evidence="3" id="KW-1003">Cell membrane</keyword>
<dbReference type="Pfam" id="PF14524">
    <property type="entry name" value="Wzt_C"/>
    <property type="match status" value="1"/>
</dbReference>
<evidence type="ECO:0000259" key="6">
    <source>
        <dbReference type="PROSITE" id="PS50893"/>
    </source>
</evidence>
<dbReference type="GO" id="GO:0016887">
    <property type="term" value="F:ATP hydrolysis activity"/>
    <property type="evidence" value="ECO:0007669"/>
    <property type="project" value="InterPro"/>
</dbReference>
<dbReference type="Gene3D" id="3.40.50.300">
    <property type="entry name" value="P-loop containing nucleotide triphosphate hydrolases"/>
    <property type="match status" value="1"/>
</dbReference>
<reference evidence="8" key="3">
    <citation type="submission" date="2025-08" db="UniProtKB">
        <authorList>
            <consortium name="RefSeq"/>
        </authorList>
    </citation>
    <scope>IDENTIFICATION</scope>
</reference>
<keyword evidence="4" id="KW-0547">Nucleotide-binding</keyword>
<dbReference type="InterPro" id="IPR050683">
    <property type="entry name" value="Bact_Polysacc_Export_ATP-bd"/>
</dbReference>
<dbReference type="GO" id="GO:0016020">
    <property type="term" value="C:membrane"/>
    <property type="evidence" value="ECO:0007669"/>
    <property type="project" value="InterPro"/>
</dbReference>
<dbReference type="InterPro" id="IPR029439">
    <property type="entry name" value="Wzt_C"/>
</dbReference>
<dbReference type="InterPro" id="IPR015860">
    <property type="entry name" value="ABC_transpr_TagH-like"/>
</dbReference>
<dbReference type="SMART" id="SM00382">
    <property type="entry name" value="AAA"/>
    <property type="match status" value="1"/>
</dbReference>
<name>A0A8B6X7C7_9BURK</name>
<dbReference type="InterPro" id="IPR027417">
    <property type="entry name" value="P-loop_NTPase"/>
</dbReference>
<keyword evidence="7" id="KW-1185">Reference proteome</keyword>
<evidence type="ECO:0000256" key="3">
    <source>
        <dbReference type="ARBA" id="ARBA00022475"/>
    </source>
</evidence>
<organism evidence="7 8">
    <name type="scientific">Derxia gummosa DSM 723</name>
    <dbReference type="NCBI Taxonomy" id="1121388"/>
    <lineage>
        <taxon>Bacteria</taxon>
        <taxon>Pseudomonadati</taxon>
        <taxon>Pseudomonadota</taxon>
        <taxon>Betaproteobacteria</taxon>
        <taxon>Burkholderiales</taxon>
        <taxon>Alcaligenaceae</taxon>
        <taxon>Derxia</taxon>
    </lineage>
</organism>
<evidence type="ECO:0000256" key="1">
    <source>
        <dbReference type="ARBA" id="ARBA00005417"/>
    </source>
</evidence>
<feature type="domain" description="ABC transporter" evidence="6">
    <location>
        <begin position="29"/>
        <end position="255"/>
    </location>
</feature>
<dbReference type="Gene3D" id="2.70.50.60">
    <property type="entry name" value="abc- transporter (atp binding component) like domain"/>
    <property type="match status" value="1"/>
</dbReference>
<dbReference type="SUPFAM" id="SSF52540">
    <property type="entry name" value="P-loop containing nucleoside triphosphate hydrolases"/>
    <property type="match status" value="1"/>
</dbReference>
<dbReference type="InterPro" id="IPR003439">
    <property type="entry name" value="ABC_transporter-like_ATP-bd"/>
</dbReference>
<evidence type="ECO:0000256" key="2">
    <source>
        <dbReference type="ARBA" id="ARBA00022448"/>
    </source>
</evidence>
<dbReference type="CDD" id="cd10147">
    <property type="entry name" value="Wzt_C-like"/>
    <property type="match status" value="1"/>
</dbReference>
<reference evidence="8" key="2">
    <citation type="journal article" date="2015" name="F1000Prime Rep">
        <title>Structure and mechanism of ABC transporters.</title>
        <authorList>
            <person name="Wilkens S."/>
        </authorList>
    </citation>
    <scope>NUCLEOTIDE SEQUENCE</scope>
</reference>